<organism evidence="3 4">
    <name type="scientific">Ancylostoma duodenale</name>
    <dbReference type="NCBI Taxonomy" id="51022"/>
    <lineage>
        <taxon>Eukaryota</taxon>
        <taxon>Metazoa</taxon>
        <taxon>Ecdysozoa</taxon>
        <taxon>Nematoda</taxon>
        <taxon>Chromadorea</taxon>
        <taxon>Rhabditida</taxon>
        <taxon>Rhabditina</taxon>
        <taxon>Rhabditomorpha</taxon>
        <taxon>Strongyloidea</taxon>
        <taxon>Ancylostomatidae</taxon>
        <taxon>Ancylostomatinae</taxon>
        <taxon>Ancylostoma</taxon>
    </lineage>
</organism>
<dbReference type="GO" id="GO:0004190">
    <property type="term" value="F:aspartic-type endopeptidase activity"/>
    <property type="evidence" value="ECO:0007669"/>
    <property type="project" value="InterPro"/>
</dbReference>
<dbReference type="Pfam" id="PF00026">
    <property type="entry name" value="Asp"/>
    <property type="match status" value="1"/>
</dbReference>
<reference evidence="3 4" key="1">
    <citation type="submission" date="2013-12" db="EMBL/GenBank/DDBJ databases">
        <title>Draft genome of the parsitic nematode Ancylostoma duodenale.</title>
        <authorList>
            <person name="Mitreva M."/>
        </authorList>
    </citation>
    <scope>NUCLEOTIDE SEQUENCE [LARGE SCALE GENOMIC DNA]</scope>
    <source>
        <strain evidence="3 4">Zhejiang</strain>
    </source>
</reference>
<dbReference type="PROSITE" id="PS00141">
    <property type="entry name" value="ASP_PROTEASE"/>
    <property type="match status" value="1"/>
</dbReference>
<dbReference type="PANTHER" id="PTHR47966">
    <property type="entry name" value="BETA-SITE APP-CLEAVING ENZYME, ISOFORM A-RELATED"/>
    <property type="match status" value="1"/>
</dbReference>
<dbReference type="Gene3D" id="2.40.70.10">
    <property type="entry name" value="Acid Proteases"/>
    <property type="match status" value="1"/>
</dbReference>
<dbReference type="GO" id="GO:0005764">
    <property type="term" value="C:lysosome"/>
    <property type="evidence" value="ECO:0007669"/>
    <property type="project" value="TreeGrafter"/>
</dbReference>
<evidence type="ECO:0000259" key="2">
    <source>
        <dbReference type="PROSITE" id="PS51767"/>
    </source>
</evidence>
<dbReference type="GO" id="GO:0006508">
    <property type="term" value="P:proteolysis"/>
    <property type="evidence" value="ECO:0007669"/>
    <property type="project" value="InterPro"/>
</dbReference>
<gene>
    <name evidence="3" type="ORF">ANCDUO_03768</name>
</gene>
<sequence>MVRMLRAGSWASHVKGLKAKRYKTLDVFTRRSGSGQNINAFHDMEYVANITIGKPEQTFTVVLDTGSPDTWVIDYTCSEDKPSVCEDPICDQGSRLPLHLLS</sequence>
<comment type="similarity">
    <text evidence="1">Belongs to the peptidase A1 family.</text>
</comment>
<dbReference type="EMBL" id="KN727347">
    <property type="protein sequence ID" value="KIH65905.1"/>
    <property type="molecule type" value="Genomic_DNA"/>
</dbReference>
<dbReference type="PROSITE" id="PS51767">
    <property type="entry name" value="PEPTIDASE_A1"/>
    <property type="match status" value="1"/>
</dbReference>
<protein>
    <recommendedName>
        <fullName evidence="2">Peptidase A1 domain-containing protein</fullName>
    </recommendedName>
</protein>
<accession>A0A0C2GWN8</accession>
<keyword evidence="4" id="KW-1185">Reference proteome</keyword>
<evidence type="ECO:0000313" key="4">
    <source>
        <dbReference type="Proteomes" id="UP000054047"/>
    </source>
</evidence>
<dbReference type="PANTHER" id="PTHR47966:SF45">
    <property type="entry name" value="PEPTIDASE A1 DOMAIN-CONTAINING PROTEIN"/>
    <property type="match status" value="1"/>
</dbReference>
<dbReference type="SUPFAM" id="SSF50630">
    <property type="entry name" value="Acid proteases"/>
    <property type="match status" value="1"/>
</dbReference>
<dbReference type="AlphaFoldDB" id="A0A0C2GWN8"/>
<dbReference type="Proteomes" id="UP000054047">
    <property type="component" value="Unassembled WGS sequence"/>
</dbReference>
<evidence type="ECO:0000256" key="1">
    <source>
        <dbReference type="ARBA" id="ARBA00007447"/>
    </source>
</evidence>
<dbReference type="InterPro" id="IPR001461">
    <property type="entry name" value="Aspartic_peptidase_A1"/>
</dbReference>
<feature type="domain" description="Peptidase A1" evidence="2">
    <location>
        <begin position="46"/>
        <end position="102"/>
    </location>
</feature>
<dbReference type="InterPro" id="IPR021109">
    <property type="entry name" value="Peptidase_aspartic_dom_sf"/>
</dbReference>
<proteinExistence type="inferred from homology"/>
<dbReference type="InterPro" id="IPR033121">
    <property type="entry name" value="PEPTIDASE_A1"/>
</dbReference>
<evidence type="ECO:0000313" key="3">
    <source>
        <dbReference type="EMBL" id="KIH65905.1"/>
    </source>
</evidence>
<dbReference type="OrthoDB" id="5858360at2759"/>
<name>A0A0C2GWN8_9BILA</name>
<dbReference type="InterPro" id="IPR001969">
    <property type="entry name" value="Aspartic_peptidase_AS"/>
</dbReference>